<dbReference type="EMBL" id="CP030104">
    <property type="protein sequence ID" value="AWX46240.1"/>
    <property type="molecule type" value="Genomic_DNA"/>
</dbReference>
<dbReference type="PANTHER" id="PTHR30329">
    <property type="entry name" value="STATOR ELEMENT OF FLAGELLAR MOTOR COMPLEX"/>
    <property type="match status" value="1"/>
</dbReference>
<evidence type="ECO:0000256" key="2">
    <source>
        <dbReference type="SAM" id="Coils"/>
    </source>
</evidence>
<sequence length="290" mass="31997">MKKVFLGTFAMAILLSSCVSQKKYADLEAKHKETQDLLNSATVKLNDCLEEKATASSKLKTLDDQNAFLKANNQELINNMGNLTTLTTKGAENLEKSLESLQEKDLTIRKLQDAVTRRDSVNLSLVQSLKGVLGNLDDDDIEISVEKGVVFVSISDKLLFSSGSYNVTSAAKEVLGKVAKVVNNKPDFEFLVEGHTDNVPFSRGVLVDNWDLSAKRATSIVRILQNEFNVDPKRMTAAGRSYYMPLVANDNATDRAKNRRTRIVVLPKIDQFYSMIEEGMKDPAIGGSGN</sequence>
<dbReference type="KEGG" id="spon:HME9304_03272"/>
<name>A0A2Z4LWZ3_9FLAO</name>
<reference evidence="4 5" key="1">
    <citation type="submission" date="2018-06" db="EMBL/GenBank/DDBJ databases">
        <title>Spongiibacterium sp. HME9304 Genome sequencing and assembly.</title>
        <authorList>
            <person name="Kang H."/>
            <person name="Kim H."/>
            <person name="Joh K."/>
        </authorList>
    </citation>
    <scope>NUCLEOTIDE SEQUENCE [LARGE SCALE GENOMIC DNA]</scope>
    <source>
        <strain evidence="4 5">HME9304</strain>
    </source>
</reference>
<keyword evidence="5" id="KW-1185">Reference proteome</keyword>
<gene>
    <name evidence="4" type="ORF">HME9304_03272</name>
</gene>
<proteinExistence type="predicted"/>
<dbReference type="Pfam" id="PF00691">
    <property type="entry name" value="OmpA"/>
    <property type="match status" value="1"/>
</dbReference>
<dbReference type="OrthoDB" id="9815217at2"/>
<evidence type="ECO:0000313" key="5">
    <source>
        <dbReference type="Proteomes" id="UP000248536"/>
    </source>
</evidence>
<organism evidence="4 5">
    <name type="scientific">Flagellimonas maritima</name>
    <dbReference type="NCBI Taxonomy" id="1383885"/>
    <lineage>
        <taxon>Bacteria</taxon>
        <taxon>Pseudomonadati</taxon>
        <taxon>Bacteroidota</taxon>
        <taxon>Flavobacteriia</taxon>
        <taxon>Flavobacteriales</taxon>
        <taxon>Flavobacteriaceae</taxon>
        <taxon>Flagellimonas</taxon>
    </lineage>
</organism>
<evidence type="ECO:0000259" key="3">
    <source>
        <dbReference type="PROSITE" id="PS51123"/>
    </source>
</evidence>
<dbReference type="AlphaFoldDB" id="A0A2Z4LWZ3"/>
<dbReference type="GO" id="GO:0016020">
    <property type="term" value="C:membrane"/>
    <property type="evidence" value="ECO:0007669"/>
    <property type="project" value="UniProtKB-UniRule"/>
</dbReference>
<dbReference type="PROSITE" id="PS51123">
    <property type="entry name" value="OMPA_2"/>
    <property type="match status" value="1"/>
</dbReference>
<keyword evidence="2" id="KW-0175">Coiled coil</keyword>
<dbReference type="InterPro" id="IPR036737">
    <property type="entry name" value="OmpA-like_sf"/>
</dbReference>
<dbReference type="CDD" id="cd07185">
    <property type="entry name" value="OmpA_C-like"/>
    <property type="match status" value="1"/>
</dbReference>
<dbReference type="InterPro" id="IPR050330">
    <property type="entry name" value="Bact_OuterMem_StrucFunc"/>
</dbReference>
<dbReference type="InterPro" id="IPR006665">
    <property type="entry name" value="OmpA-like"/>
</dbReference>
<protein>
    <submittedName>
        <fullName evidence="4">Motility protein</fullName>
    </submittedName>
</protein>
<dbReference type="PROSITE" id="PS51257">
    <property type="entry name" value="PROKAR_LIPOPROTEIN"/>
    <property type="match status" value="1"/>
</dbReference>
<dbReference type="Proteomes" id="UP000248536">
    <property type="component" value="Chromosome"/>
</dbReference>
<feature type="domain" description="OmpA-like" evidence="3">
    <location>
        <begin position="147"/>
        <end position="269"/>
    </location>
</feature>
<evidence type="ECO:0000313" key="4">
    <source>
        <dbReference type="EMBL" id="AWX46240.1"/>
    </source>
</evidence>
<accession>A0A2Z4LWZ3</accession>
<keyword evidence="1" id="KW-0472">Membrane</keyword>
<dbReference type="SUPFAM" id="SSF103088">
    <property type="entry name" value="OmpA-like"/>
    <property type="match status" value="1"/>
</dbReference>
<dbReference type="PANTHER" id="PTHR30329:SF21">
    <property type="entry name" value="LIPOPROTEIN YIAD-RELATED"/>
    <property type="match status" value="1"/>
</dbReference>
<evidence type="ECO:0000256" key="1">
    <source>
        <dbReference type="PROSITE-ProRule" id="PRU00473"/>
    </source>
</evidence>
<feature type="coiled-coil region" evidence="2">
    <location>
        <begin position="24"/>
        <end position="79"/>
    </location>
</feature>
<dbReference type="Gene3D" id="3.30.1330.60">
    <property type="entry name" value="OmpA-like domain"/>
    <property type="match status" value="1"/>
</dbReference>
<dbReference type="RefSeq" id="WP_112379537.1">
    <property type="nucleotide sequence ID" value="NZ_CP030104.1"/>
</dbReference>